<dbReference type="Gene3D" id="3.40.1760.10">
    <property type="entry name" value="YfbM-like super family"/>
    <property type="match status" value="1"/>
</dbReference>
<reference evidence="1 2" key="1">
    <citation type="submission" date="2021-08" db="EMBL/GenBank/DDBJ databases">
        <title>The genome sequence of Chitinophaga sp. B61.</title>
        <authorList>
            <person name="Zhang X."/>
        </authorList>
    </citation>
    <scope>NUCLEOTIDE SEQUENCE [LARGE SCALE GENOMIC DNA]</scope>
    <source>
        <strain evidence="1 2">B61</strain>
    </source>
</reference>
<sequence>MSQSITLYRISPQHFEMLKADPEGTGILNISKEHIVFPQTFEAIRFILSKEQDEETESLIKQIFYPEAYIERKVDIAGMEMLSDDLDLDDTAIYYNHVDDVADMDAFLQTISVEQFHKRYDPQELNKNNIYPSKVWTEEGAPDRAFTRSHLAGEFADLKSFMAAAKLDGDYVLSYVW</sequence>
<dbReference type="EMBL" id="JAICCF010000001">
    <property type="protein sequence ID" value="MBW8683325.1"/>
    <property type="molecule type" value="Genomic_DNA"/>
</dbReference>
<name>A0ABS7G7P8_9BACT</name>
<dbReference type="InterPro" id="IPR035944">
    <property type="entry name" value="YfbM-like_sf"/>
</dbReference>
<organism evidence="1 2">
    <name type="scientific">Chitinophaga rhizophila</name>
    <dbReference type="NCBI Taxonomy" id="2866212"/>
    <lineage>
        <taxon>Bacteria</taxon>
        <taxon>Pseudomonadati</taxon>
        <taxon>Bacteroidota</taxon>
        <taxon>Chitinophagia</taxon>
        <taxon>Chitinophagales</taxon>
        <taxon>Chitinophagaceae</taxon>
        <taxon>Chitinophaga</taxon>
    </lineage>
</organism>
<dbReference type="Proteomes" id="UP000812961">
    <property type="component" value="Unassembled WGS sequence"/>
</dbReference>
<dbReference type="RefSeq" id="WP_220248546.1">
    <property type="nucleotide sequence ID" value="NZ_JAICCF010000001.1"/>
</dbReference>
<comment type="caution">
    <text evidence="1">The sequence shown here is derived from an EMBL/GenBank/DDBJ whole genome shotgun (WGS) entry which is preliminary data.</text>
</comment>
<dbReference type="Pfam" id="PF08974">
    <property type="entry name" value="DUF1877"/>
    <property type="match status" value="1"/>
</dbReference>
<dbReference type="SUPFAM" id="SSF111069">
    <property type="entry name" value="Hypothetical protein yfbM"/>
    <property type="match status" value="1"/>
</dbReference>
<accession>A0ABS7G7P8</accession>
<dbReference type="InterPro" id="IPR015068">
    <property type="entry name" value="DUF1877"/>
</dbReference>
<proteinExistence type="predicted"/>
<evidence type="ECO:0000313" key="2">
    <source>
        <dbReference type="Proteomes" id="UP000812961"/>
    </source>
</evidence>
<gene>
    <name evidence="1" type="ORF">K1Y79_03180</name>
</gene>
<evidence type="ECO:0000313" key="1">
    <source>
        <dbReference type="EMBL" id="MBW8683325.1"/>
    </source>
</evidence>
<protein>
    <submittedName>
        <fullName evidence="1">YfbM family protein</fullName>
    </submittedName>
</protein>
<keyword evidence="2" id="KW-1185">Reference proteome</keyword>